<comment type="caution">
    <text evidence="3">The sequence shown here is derived from an EMBL/GenBank/DDBJ whole genome shotgun (WGS) entry which is preliminary data.</text>
</comment>
<evidence type="ECO:0000256" key="1">
    <source>
        <dbReference type="SAM" id="MobiDB-lite"/>
    </source>
</evidence>
<protein>
    <recommendedName>
        <fullName evidence="2">F-box domain-containing protein</fullName>
    </recommendedName>
</protein>
<reference evidence="3" key="1">
    <citation type="submission" date="2022-07" db="EMBL/GenBank/DDBJ databases">
        <title>Genome Sequence of Leucocoprinus birnbaumii.</title>
        <authorList>
            <person name="Buettner E."/>
        </authorList>
    </citation>
    <scope>NUCLEOTIDE SEQUENCE</scope>
    <source>
        <strain evidence="3">VT141</strain>
    </source>
</reference>
<feature type="compositionally biased region" description="Basic and acidic residues" evidence="1">
    <location>
        <begin position="1"/>
        <end position="10"/>
    </location>
</feature>
<dbReference type="EMBL" id="JANIEX010000190">
    <property type="protein sequence ID" value="KAJ3571355.1"/>
    <property type="molecule type" value="Genomic_DNA"/>
</dbReference>
<gene>
    <name evidence="3" type="ORF">NP233_g3806</name>
</gene>
<sequence>MNDSQNRETHSQGSISGARPNESDAAVVREDQEHYTHRRQLNEMNDSTAALPLEIFSMILLHAHDLPLVDVLVLGQVSSRWRTVVWAMPDLWTRFRLNIHTKMKDVVTDKLLLHLKNIRHLTLDLTLDFWECMYSMASDVDPVISELTRGLSASITLREKTGCLRLVGHFEGMWVFNLYKRFPYIESLKLCPWVEEIDASDSIDISRIPSVRTLKLDGVKWNVEPYSVEHITTLSLRETTISSCLQLFLACPNLVAFHCVKPTKVITAIPEPNPDDLFPSTITRRAHS</sequence>
<feature type="region of interest" description="Disordered" evidence="1">
    <location>
        <begin position="1"/>
        <end position="24"/>
    </location>
</feature>
<dbReference type="InterPro" id="IPR001810">
    <property type="entry name" value="F-box_dom"/>
</dbReference>
<feature type="domain" description="F-box" evidence="2">
    <location>
        <begin position="49"/>
        <end position="97"/>
    </location>
</feature>
<proteinExistence type="predicted"/>
<dbReference type="CDD" id="cd09917">
    <property type="entry name" value="F-box_SF"/>
    <property type="match status" value="1"/>
</dbReference>
<name>A0AAD5W2G3_9AGAR</name>
<dbReference type="SUPFAM" id="SSF81383">
    <property type="entry name" value="F-box domain"/>
    <property type="match status" value="1"/>
</dbReference>
<dbReference type="InterPro" id="IPR036047">
    <property type="entry name" value="F-box-like_dom_sf"/>
</dbReference>
<dbReference type="Pfam" id="PF12937">
    <property type="entry name" value="F-box-like"/>
    <property type="match status" value="1"/>
</dbReference>
<dbReference type="Gene3D" id="1.20.1280.50">
    <property type="match status" value="1"/>
</dbReference>
<keyword evidence="4" id="KW-1185">Reference proteome</keyword>
<evidence type="ECO:0000313" key="4">
    <source>
        <dbReference type="Proteomes" id="UP001213000"/>
    </source>
</evidence>
<dbReference type="Proteomes" id="UP001213000">
    <property type="component" value="Unassembled WGS sequence"/>
</dbReference>
<organism evidence="3 4">
    <name type="scientific">Leucocoprinus birnbaumii</name>
    <dbReference type="NCBI Taxonomy" id="56174"/>
    <lineage>
        <taxon>Eukaryota</taxon>
        <taxon>Fungi</taxon>
        <taxon>Dikarya</taxon>
        <taxon>Basidiomycota</taxon>
        <taxon>Agaricomycotina</taxon>
        <taxon>Agaricomycetes</taxon>
        <taxon>Agaricomycetidae</taxon>
        <taxon>Agaricales</taxon>
        <taxon>Agaricineae</taxon>
        <taxon>Agaricaceae</taxon>
        <taxon>Leucocoprinus</taxon>
    </lineage>
</organism>
<evidence type="ECO:0000259" key="2">
    <source>
        <dbReference type="Pfam" id="PF12937"/>
    </source>
</evidence>
<dbReference type="AlphaFoldDB" id="A0AAD5W2G3"/>
<accession>A0AAD5W2G3</accession>
<evidence type="ECO:0000313" key="3">
    <source>
        <dbReference type="EMBL" id="KAJ3571355.1"/>
    </source>
</evidence>